<dbReference type="PANTHER" id="PTHR18921">
    <property type="entry name" value="MYOSIN HEAVY CHAIN - RELATED"/>
    <property type="match status" value="1"/>
</dbReference>
<dbReference type="GO" id="GO:0005794">
    <property type="term" value="C:Golgi apparatus"/>
    <property type="evidence" value="ECO:0007669"/>
    <property type="project" value="UniProtKB-SubCell"/>
</dbReference>
<dbReference type="EMBL" id="OX451739">
    <property type="protein sequence ID" value="CAI8607608.1"/>
    <property type="molecule type" value="Genomic_DNA"/>
</dbReference>
<comment type="subcellular location">
    <subcellularLocation>
        <location evidence="1">Golgi apparatus</location>
    </subcellularLocation>
</comment>
<evidence type="ECO:0000313" key="5">
    <source>
        <dbReference type="EMBL" id="CAI8607608.1"/>
    </source>
</evidence>
<dbReference type="GO" id="GO:0031267">
    <property type="term" value="F:small GTPase binding"/>
    <property type="evidence" value="ECO:0007669"/>
    <property type="project" value="TreeGrafter"/>
</dbReference>
<evidence type="ECO:0000256" key="4">
    <source>
        <dbReference type="SAM" id="MobiDB-lite"/>
    </source>
</evidence>
<evidence type="ECO:0000256" key="2">
    <source>
        <dbReference type="ARBA" id="ARBA00023034"/>
    </source>
</evidence>
<evidence type="ECO:0000313" key="6">
    <source>
        <dbReference type="Proteomes" id="UP001157006"/>
    </source>
</evidence>
<keyword evidence="6" id="KW-1185">Reference proteome</keyword>
<feature type="region of interest" description="Disordered" evidence="4">
    <location>
        <begin position="187"/>
        <end position="228"/>
    </location>
</feature>
<name>A0AAV1ADK9_VICFA</name>
<evidence type="ECO:0000256" key="3">
    <source>
        <dbReference type="ARBA" id="ARBA00023054"/>
    </source>
</evidence>
<organism evidence="5 6">
    <name type="scientific">Vicia faba</name>
    <name type="common">Broad bean</name>
    <name type="synonym">Faba vulgaris</name>
    <dbReference type="NCBI Taxonomy" id="3906"/>
    <lineage>
        <taxon>Eukaryota</taxon>
        <taxon>Viridiplantae</taxon>
        <taxon>Streptophyta</taxon>
        <taxon>Embryophyta</taxon>
        <taxon>Tracheophyta</taxon>
        <taxon>Spermatophyta</taxon>
        <taxon>Magnoliopsida</taxon>
        <taxon>eudicotyledons</taxon>
        <taxon>Gunneridae</taxon>
        <taxon>Pentapetalae</taxon>
        <taxon>rosids</taxon>
        <taxon>fabids</taxon>
        <taxon>Fabales</taxon>
        <taxon>Fabaceae</taxon>
        <taxon>Papilionoideae</taxon>
        <taxon>50 kb inversion clade</taxon>
        <taxon>NPAAA clade</taxon>
        <taxon>Hologalegina</taxon>
        <taxon>IRL clade</taxon>
        <taxon>Fabeae</taxon>
        <taxon>Vicia</taxon>
    </lineage>
</organism>
<proteinExistence type="predicted"/>
<reference evidence="5 6" key="1">
    <citation type="submission" date="2023-01" db="EMBL/GenBank/DDBJ databases">
        <authorList>
            <person name="Kreplak J."/>
        </authorList>
    </citation>
    <scope>NUCLEOTIDE SEQUENCE [LARGE SCALE GENOMIC DNA]</scope>
</reference>
<gene>
    <name evidence="5" type="ORF">VFH_IV046040</name>
</gene>
<accession>A0AAV1ADK9</accession>
<sequence length="268" mass="30158">MKKSSRRIEGRVVEERINRTNEQDADQRADVSKAEKEEILVKLSLYEEAQTELKSRVRMLEDDNSRLRRAVEQSMTRLNRMSVDSDYLVDRRIVIKLLVTYFRRNHSREVLDLMVRMLGFSDEDKQRISVAQQGASKGVVQGVLRLPGRLVGGILGGSSTEVVATAGSDHQSFADMWVDFLLKETEEREKRETSGNTGTTTENSHDKSSNTISAIPPRPNPSLLPPNYFQRPENFGSEFSTVPLTPSIAKSTGSNQLPILNIDTESCT</sequence>
<evidence type="ECO:0000256" key="1">
    <source>
        <dbReference type="ARBA" id="ARBA00004555"/>
    </source>
</evidence>
<dbReference type="AlphaFoldDB" id="A0AAV1ADK9"/>
<dbReference type="Proteomes" id="UP001157006">
    <property type="component" value="Chromosome 4"/>
</dbReference>
<protein>
    <submittedName>
        <fullName evidence="5">Uncharacterized protein</fullName>
    </submittedName>
</protein>
<dbReference type="PANTHER" id="PTHR18921:SF2">
    <property type="entry name" value="THYROID RECEPTOR-INTERACTING PROTEIN 11"/>
    <property type="match status" value="1"/>
</dbReference>
<keyword evidence="2" id="KW-0333">Golgi apparatus</keyword>
<dbReference type="GO" id="GO:0006888">
    <property type="term" value="P:endoplasmic reticulum to Golgi vesicle-mediated transport"/>
    <property type="evidence" value="ECO:0007669"/>
    <property type="project" value="TreeGrafter"/>
</dbReference>
<dbReference type="GO" id="GO:0007030">
    <property type="term" value="P:Golgi organization"/>
    <property type="evidence" value="ECO:0007669"/>
    <property type="project" value="TreeGrafter"/>
</dbReference>
<keyword evidence="3" id="KW-0175">Coiled coil</keyword>
<feature type="region of interest" description="Disordered" evidence="4">
    <location>
        <begin position="1"/>
        <end position="31"/>
    </location>
</feature>